<dbReference type="OrthoDB" id="281206at2157"/>
<proteinExistence type="predicted"/>
<gene>
    <name evidence="2" type="ORF">AUR64_09530</name>
</gene>
<dbReference type="InterPro" id="IPR055998">
    <property type="entry name" value="DUF7576"/>
</dbReference>
<dbReference type="Proteomes" id="UP000054387">
    <property type="component" value="Unassembled WGS sequence"/>
</dbReference>
<sequence>MPLSEYTGRRPRGASGGATISRAVRHHHWQPNGEPTEPCANCGHDLSLRERHVLVTLVEDDVGDAARRYLCNETCLREWVDDA</sequence>
<evidence type="ECO:0008006" key="4">
    <source>
        <dbReference type="Google" id="ProtNLM"/>
    </source>
</evidence>
<evidence type="ECO:0000256" key="1">
    <source>
        <dbReference type="SAM" id="MobiDB-lite"/>
    </source>
</evidence>
<comment type="caution">
    <text evidence="2">The sequence shown here is derived from an EMBL/GenBank/DDBJ whole genome shotgun (WGS) entry which is preliminary data.</text>
</comment>
<dbReference type="Pfam" id="PF24461">
    <property type="entry name" value="DUF7576"/>
    <property type="match status" value="1"/>
</dbReference>
<dbReference type="RefSeq" id="WP_058581215.1">
    <property type="nucleotide sequence ID" value="NZ_LOPU01000018.1"/>
</dbReference>
<dbReference type="AlphaFoldDB" id="A0A0W1R868"/>
<reference evidence="2 3" key="1">
    <citation type="submission" date="2015-12" db="EMBL/GenBank/DDBJ databases">
        <title>Haloprofundus marisrubri gen. nov., sp. nov., an extremely halophilic archaeon isolated from the Discovery deep brine-seawater interface in the Red Sea.</title>
        <authorList>
            <person name="Zhang G."/>
            <person name="Stingl U."/>
            <person name="Rashid M."/>
        </authorList>
    </citation>
    <scope>NUCLEOTIDE SEQUENCE [LARGE SCALE GENOMIC DNA]</scope>
    <source>
        <strain evidence="2 3">SB9</strain>
    </source>
</reference>
<dbReference type="EMBL" id="LOPU01000018">
    <property type="protein sequence ID" value="KTG09860.1"/>
    <property type="molecule type" value="Genomic_DNA"/>
</dbReference>
<feature type="region of interest" description="Disordered" evidence="1">
    <location>
        <begin position="1"/>
        <end position="23"/>
    </location>
</feature>
<evidence type="ECO:0000313" key="3">
    <source>
        <dbReference type="Proteomes" id="UP000054387"/>
    </source>
</evidence>
<evidence type="ECO:0000313" key="2">
    <source>
        <dbReference type="EMBL" id="KTG09860.1"/>
    </source>
</evidence>
<keyword evidence="3" id="KW-1185">Reference proteome</keyword>
<protein>
    <recommendedName>
        <fullName evidence="4">Small CPxCG-related zinc finger protein</fullName>
    </recommendedName>
</protein>
<organism evidence="2 3">
    <name type="scientific">Haloprofundus marisrubri</name>
    <dbReference type="NCBI Taxonomy" id="1514971"/>
    <lineage>
        <taxon>Archaea</taxon>
        <taxon>Methanobacteriati</taxon>
        <taxon>Methanobacteriota</taxon>
        <taxon>Stenosarchaea group</taxon>
        <taxon>Halobacteria</taxon>
        <taxon>Halobacteriales</taxon>
        <taxon>Haloferacaceae</taxon>
        <taxon>Haloprofundus</taxon>
    </lineage>
</organism>
<name>A0A0W1R868_9EURY</name>
<accession>A0A0W1R868</accession>